<evidence type="ECO:0000313" key="2">
    <source>
        <dbReference type="EMBL" id="VEB42975.1"/>
    </source>
</evidence>
<dbReference type="Pfam" id="PF13264">
    <property type="entry name" value="DUF4055"/>
    <property type="match status" value="1"/>
</dbReference>
<gene>
    <name evidence="2" type="ORF">NCTC9695_03429</name>
</gene>
<dbReference type="EMBL" id="LR134182">
    <property type="protein sequence ID" value="VEB42975.1"/>
    <property type="molecule type" value="Genomic_DNA"/>
</dbReference>
<dbReference type="AlphaFoldDB" id="A0A3S4I7T5"/>
<name>A0A3S4I7T5_CHRVL</name>
<sequence length="463" mass="51252">MSDVSTQSPAIKAMAEDWPIIDALMGGTKTMRAAGEKFMPRWPLEDRQEYDARLKTATLYPALSETVEQMIGRVFGDQISRKDVPQRIEDEVLLNVDREGRSLDVFAAAWFGEALQRGVSYLLVNYPRVEGARTMADEKAAGARPYWCHISPKSVLGWKTDKSGGSERLVQFRYLEQIEEPDGEFGVKVIKQIVVLEPGRCRLYREAGADWSLCDEFEMTAGSGPLKDIPLIPLYTKRTGFLTGKPPLLELAHLNVKHWQSQSDQDTILHTARVPILARIGAEPQYDQEGRKRDDMQIGKSLIDLPLNGDMKYVEHTGAAIVAGKESLADLEEQMKVAGAKLLTRSVLAMTDSQARGESLKEISQLRAMANALEDSIAKALDYTAMWMGLGDNGGEVEISGNIDADFDPSASMDVLVKMGLSPETMFSEAKRRGLISESLTWAEELERRAGQPPLGRCNGDGQ</sequence>
<evidence type="ECO:0000259" key="1">
    <source>
        <dbReference type="Pfam" id="PF13264"/>
    </source>
</evidence>
<accession>A0A3S4I7T5</accession>
<organism evidence="2 3">
    <name type="scientific">Chromobacterium violaceum</name>
    <dbReference type="NCBI Taxonomy" id="536"/>
    <lineage>
        <taxon>Bacteria</taxon>
        <taxon>Pseudomonadati</taxon>
        <taxon>Pseudomonadota</taxon>
        <taxon>Betaproteobacteria</taxon>
        <taxon>Neisseriales</taxon>
        <taxon>Chromobacteriaceae</taxon>
        <taxon>Chromobacterium</taxon>
    </lineage>
</organism>
<evidence type="ECO:0000313" key="3">
    <source>
        <dbReference type="Proteomes" id="UP000275777"/>
    </source>
</evidence>
<protein>
    <recommendedName>
        <fullName evidence="1">DUF4055 domain-containing protein</fullName>
    </recommendedName>
</protein>
<proteinExistence type="predicted"/>
<reference evidence="2 3" key="1">
    <citation type="submission" date="2018-12" db="EMBL/GenBank/DDBJ databases">
        <authorList>
            <consortium name="Pathogen Informatics"/>
        </authorList>
    </citation>
    <scope>NUCLEOTIDE SEQUENCE [LARGE SCALE GENOMIC DNA]</scope>
    <source>
        <strain evidence="2 3">NCTC9695</strain>
    </source>
</reference>
<dbReference type="InterPro" id="IPR025129">
    <property type="entry name" value="DUF4055"/>
</dbReference>
<dbReference type="Proteomes" id="UP000275777">
    <property type="component" value="Chromosome"/>
</dbReference>
<feature type="domain" description="DUF4055" evidence="1">
    <location>
        <begin position="247"/>
        <end position="388"/>
    </location>
</feature>